<comment type="similarity">
    <text evidence="2">Belongs to the histone deacetylase family.</text>
</comment>
<evidence type="ECO:0000259" key="6">
    <source>
        <dbReference type="Pfam" id="PF00850"/>
    </source>
</evidence>
<sequence length="410" mass="43295">MAGIRDGVAAAVVWSPSLMEYKHSADHPMSPRRLDLTMSLATELGVLQGVEMLDPGSASDEELLRVHTSRYIGAVKAAGDLPPGEHYGMSHGLGTADNPTFPAMHEASAAVAGGTLAAARAIASGAATRAVSVAGGMHHAMPAAAAGFCVYNDAAVAISWLLDNGYDRIAYVDVDVHHGDGVQAAFYEDPRVLTVSLHQHPATLWPSTGWASETGVGRAEGTAVNLAFLPAVTDGLWLRGFHAVVPGALRAFEPQIIVMQAGCDSHREDPLADLSLTVDGHRESYLQVIALAEELCEGRIIAIGGGGYELVRVVPRSWTHLIAAILGAPVDPGTRVPEEWAAMAARYTVPDRVPRTMSDGAAPAHTPWEPAGADRGGEVDRTLARLDQSILDTRRSVYPLLGLDPDDPRD</sequence>
<dbReference type="GO" id="GO:0045150">
    <property type="term" value="P:acetoin catabolic process"/>
    <property type="evidence" value="ECO:0007669"/>
    <property type="project" value="UniProtKB-UniPathway"/>
</dbReference>
<dbReference type="InterPro" id="IPR037138">
    <property type="entry name" value="His_deacetylse_dom_sf"/>
</dbReference>
<dbReference type="PANTHER" id="PTHR10625">
    <property type="entry name" value="HISTONE DEACETYLASE HDAC1-RELATED"/>
    <property type="match status" value="1"/>
</dbReference>
<dbReference type="GO" id="GO:0040029">
    <property type="term" value="P:epigenetic regulation of gene expression"/>
    <property type="evidence" value="ECO:0007669"/>
    <property type="project" value="TreeGrafter"/>
</dbReference>
<comment type="caution">
    <text evidence="7">The sequence shown here is derived from an EMBL/GenBank/DDBJ whole genome shotgun (WGS) entry which is preliminary data.</text>
</comment>
<comment type="pathway">
    <text evidence="1">Ketone degradation; acetoin degradation.</text>
</comment>
<dbReference type="Pfam" id="PF00850">
    <property type="entry name" value="Hist_deacetyl"/>
    <property type="match status" value="1"/>
</dbReference>
<dbReference type="InterPro" id="IPR003085">
    <property type="entry name" value="AcuC"/>
</dbReference>
<evidence type="ECO:0000256" key="3">
    <source>
        <dbReference type="ARBA" id="ARBA00020218"/>
    </source>
</evidence>
<dbReference type="RefSeq" id="WP_017837706.1">
    <property type="nucleotide sequence ID" value="NZ_NTGA01000026.1"/>
</dbReference>
<keyword evidence="8" id="KW-1185">Reference proteome</keyword>
<dbReference type="PRINTS" id="PR01272">
    <property type="entry name" value="ACUCPROTEIN"/>
</dbReference>
<dbReference type="OrthoDB" id="9808367at2"/>
<dbReference type="PRINTS" id="PR01270">
    <property type="entry name" value="HDASUPER"/>
</dbReference>
<dbReference type="PANTHER" id="PTHR10625:SF10">
    <property type="entry name" value="HISTONE DEACETYLASE HDAC1"/>
    <property type="match status" value="1"/>
</dbReference>
<dbReference type="SUPFAM" id="SSF52768">
    <property type="entry name" value="Arginase/deacetylase"/>
    <property type="match status" value="1"/>
</dbReference>
<reference evidence="8" key="1">
    <citation type="submission" date="2017-09" db="EMBL/GenBank/DDBJ databases">
        <authorList>
            <person name="Zhang Y."/>
            <person name="Huang X."/>
            <person name="Liu J."/>
            <person name="Lu L."/>
            <person name="Peng K."/>
        </authorList>
    </citation>
    <scope>NUCLEOTIDE SEQUENCE [LARGE SCALE GENOMIC DNA]</scope>
    <source>
        <strain evidence="8">S-XJ-1</strain>
    </source>
</reference>
<evidence type="ECO:0000313" key="7">
    <source>
        <dbReference type="EMBL" id="PAY22279.1"/>
    </source>
</evidence>
<protein>
    <recommendedName>
        <fullName evidence="3">Acetoin utilization protein AcuC</fullName>
    </recommendedName>
</protein>
<dbReference type="CDD" id="cd09994">
    <property type="entry name" value="HDAC_AcuC_like"/>
    <property type="match status" value="1"/>
</dbReference>
<dbReference type="InterPro" id="IPR023696">
    <property type="entry name" value="Ureohydrolase_dom_sf"/>
</dbReference>
<evidence type="ECO:0000256" key="2">
    <source>
        <dbReference type="ARBA" id="ARBA00005947"/>
    </source>
</evidence>
<evidence type="ECO:0000256" key="4">
    <source>
        <dbReference type="ARBA" id="ARBA00022627"/>
    </source>
</evidence>
<organism evidence="7 8">
    <name type="scientific">Dietzia natronolimnaea</name>
    <dbReference type="NCBI Taxonomy" id="161920"/>
    <lineage>
        <taxon>Bacteria</taxon>
        <taxon>Bacillati</taxon>
        <taxon>Actinomycetota</taxon>
        <taxon>Actinomycetes</taxon>
        <taxon>Mycobacteriales</taxon>
        <taxon>Dietziaceae</taxon>
        <taxon>Dietzia</taxon>
    </lineage>
</organism>
<name>A0A2A2WM38_9ACTN</name>
<proteinExistence type="inferred from homology"/>
<keyword evidence="4" id="KW-0006">Acetoin catabolism</keyword>
<feature type="domain" description="Histone deacetylase" evidence="6">
    <location>
        <begin position="27"/>
        <end position="324"/>
    </location>
</feature>
<feature type="region of interest" description="Disordered" evidence="5">
    <location>
        <begin position="358"/>
        <end position="377"/>
    </location>
</feature>
<gene>
    <name evidence="7" type="ORF">CEY15_14350</name>
</gene>
<dbReference type="InterPro" id="IPR023801">
    <property type="entry name" value="His_deacetylse_dom"/>
</dbReference>
<dbReference type="EMBL" id="NTGA01000026">
    <property type="protein sequence ID" value="PAY22279.1"/>
    <property type="molecule type" value="Genomic_DNA"/>
</dbReference>
<dbReference type="AlphaFoldDB" id="A0A2A2WM38"/>
<dbReference type="Gene3D" id="3.40.800.20">
    <property type="entry name" value="Histone deacetylase domain"/>
    <property type="match status" value="1"/>
</dbReference>
<evidence type="ECO:0000256" key="5">
    <source>
        <dbReference type="SAM" id="MobiDB-lite"/>
    </source>
</evidence>
<dbReference type="InterPro" id="IPR000286">
    <property type="entry name" value="HDACs"/>
</dbReference>
<accession>A0A2A2WM38</accession>
<dbReference type="UniPathway" id="UPA00040"/>
<evidence type="ECO:0000313" key="8">
    <source>
        <dbReference type="Proteomes" id="UP000218810"/>
    </source>
</evidence>
<evidence type="ECO:0000256" key="1">
    <source>
        <dbReference type="ARBA" id="ARBA00005101"/>
    </source>
</evidence>
<dbReference type="Proteomes" id="UP000218810">
    <property type="component" value="Unassembled WGS sequence"/>
</dbReference>
<dbReference type="GO" id="GO:0004407">
    <property type="term" value="F:histone deacetylase activity"/>
    <property type="evidence" value="ECO:0007669"/>
    <property type="project" value="TreeGrafter"/>
</dbReference>